<evidence type="ECO:0000259" key="5">
    <source>
        <dbReference type="Pfam" id="PF00171"/>
    </source>
</evidence>
<evidence type="ECO:0000313" key="6">
    <source>
        <dbReference type="EMBL" id="EFW30017.1"/>
    </source>
</evidence>
<feature type="active site" evidence="3">
    <location>
        <position position="262"/>
    </location>
</feature>
<protein>
    <submittedName>
        <fullName evidence="6">Aldehyde dehydrogenase (NAD) family protein</fullName>
        <ecNumber evidence="6">1.2.1.-</ecNumber>
    </submittedName>
</protein>
<dbReference type="Pfam" id="PF00171">
    <property type="entry name" value="Aldedh"/>
    <property type="match status" value="1"/>
</dbReference>
<comment type="caution">
    <text evidence="6">The sequence shown here is derived from an EMBL/GenBank/DDBJ whole genome shotgun (WGS) entry which is preliminary data.</text>
</comment>
<evidence type="ECO:0000313" key="7">
    <source>
        <dbReference type="Proteomes" id="UP000004633"/>
    </source>
</evidence>
<dbReference type="InterPro" id="IPR029510">
    <property type="entry name" value="Ald_DH_CS_GLU"/>
</dbReference>
<sequence>MILSKIAEEIKNGSYRACWGLFIDGEWIAAEGEKSYEVTTPATGKIIGVCAEASKADVDKAVKAGWKAFPAWKKTSPAERADILLKIADRIDEHAEDLAYIESLDNGKPVRETRAVDVPLASDHFRYFAGVIRAEEGTASQIDENTLSIVLREPLGVVGQIVPWNFPFLMAAWKLAPALAAGNCIVFKPSSETSLSVLALADIIKDLLPAGVFNLVTGRGSTTGNYILEHEGLKKLAFTGSTEIGYDVAKAAADRLIPATLELGGKSANIYFEDAPWEKAVEGVCLGILFNQGQVCCAGSRVFVQDTIYDKFLAAVKEKFEAVKVGLPWEDATQIGAQINTHQLKNSLEYIDIAKKEGARIVCGGARAEGAGLEGGAFMQPTIIADVTNDMRVAREEIFGPVVCFIKFHDEAEVVKMANDSEYGLGGAVWTKDINRAFRVAQAVETGRMWVNTYNQLPAHAPFGGYKKSGIGRETHKVIMDAYTQSKNIYISLSEAPFGLY</sequence>
<evidence type="ECO:0000256" key="3">
    <source>
        <dbReference type="PROSITE-ProRule" id="PRU10007"/>
    </source>
</evidence>
<dbReference type="PANTHER" id="PTHR11699">
    <property type="entry name" value="ALDEHYDE DEHYDROGENASE-RELATED"/>
    <property type="match status" value="1"/>
</dbReference>
<dbReference type="EC" id="1.2.1.-" evidence="6"/>
<dbReference type="RefSeq" id="WP_009349446.1">
    <property type="nucleotide sequence ID" value="NZ_GL638136.1"/>
</dbReference>
<evidence type="ECO:0000256" key="1">
    <source>
        <dbReference type="ARBA" id="ARBA00009986"/>
    </source>
</evidence>
<dbReference type="AlphaFoldDB" id="E7N1B6"/>
<name>E7N1B6_9FIRM</name>
<keyword evidence="2 4" id="KW-0560">Oxidoreductase</keyword>
<dbReference type="InterPro" id="IPR016163">
    <property type="entry name" value="Ald_DH_C"/>
</dbReference>
<dbReference type="FunFam" id="3.40.309.10:FF:000012">
    <property type="entry name" value="Betaine aldehyde dehydrogenase"/>
    <property type="match status" value="1"/>
</dbReference>
<comment type="similarity">
    <text evidence="1 4">Belongs to the aldehyde dehydrogenase family.</text>
</comment>
<dbReference type="PROSITE" id="PS00687">
    <property type="entry name" value="ALDEHYDE_DEHYDR_GLU"/>
    <property type="match status" value="1"/>
</dbReference>
<dbReference type="InterPro" id="IPR016161">
    <property type="entry name" value="Ald_DH/histidinol_DH"/>
</dbReference>
<keyword evidence="7" id="KW-1185">Reference proteome</keyword>
<feature type="domain" description="Aldehyde dehydrogenase" evidence="5">
    <location>
        <begin position="27"/>
        <end position="489"/>
    </location>
</feature>
<dbReference type="InterPro" id="IPR016162">
    <property type="entry name" value="Ald_DH_N"/>
</dbReference>
<dbReference type="Gene3D" id="3.40.309.10">
    <property type="entry name" value="Aldehyde Dehydrogenase, Chain A, domain 2"/>
    <property type="match status" value="1"/>
</dbReference>
<proteinExistence type="inferred from homology"/>
<dbReference type="GO" id="GO:0016620">
    <property type="term" value="F:oxidoreductase activity, acting on the aldehyde or oxo group of donors, NAD or NADP as acceptor"/>
    <property type="evidence" value="ECO:0007669"/>
    <property type="project" value="InterPro"/>
</dbReference>
<dbReference type="Gene3D" id="3.40.605.10">
    <property type="entry name" value="Aldehyde Dehydrogenase, Chain A, domain 1"/>
    <property type="match status" value="1"/>
</dbReference>
<dbReference type="HOGENOM" id="CLU_005391_0_2_9"/>
<dbReference type="PROSITE" id="PS00070">
    <property type="entry name" value="ALDEHYDE_DEHYDR_CYS"/>
    <property type="match status" value="1"/>
</dbReference>
<dbReference type="FunFam" id="3.40.605.10:FF:000007">
    <property type="entry name" value="NAD/NADP-dependent betaine aldehyde dehydrogenase"/>
    <property type="match status" value="1"/>
</dbReference>
<evidence type="ECO:0000256" key="2">
    <source>
        <dbReference type="ARBA" id="ARBA00023002"/>
    </source>
</evidence>
<dbReference type="InterPro" id="IPR016160">
    <property type="entry name" value="Ald_DH_CS_CYS"/>
</dbReference>
<evidence type="ECO:0000256" key="4">
    <source>
        <dbReference type="RuleBase" id="RU003345"/>
    </source>
</evidence>
<accession>E7N1B6</accession>
<dbReference type="Proteomes" id="UP000004633">
    <property type="component" value="Unassembled WGS sequence"/>
</dbReference>
<dbReference type="SUPFAM" id="SSF53720">
    <property type="entry name" value="ALDH-like"/>
    <property type="match status" value="1"/>
</dbReference>
<dbReference type="InterPro" id="IPR015590">
    <property type="entry name" value="Aldehyde_DH_dom"/>
</dbReference>
<dbReference type="STRING" id="749551.HMPREF9555_00769"/>
<reference evidence="6 7" key="1">
    <citation type="submission" date="2010-08" db="EMBL/GenBank/DDBJ databases">
        <authorList>
            <person name="Weinstock G."/>
            <person name="Sodergren E."/>
            <person name="Clifton S."/>
            <person name="Fulton L."/>
            <person name="Fulton B."/>
            <person name="Courtney L."/>
            <person name="Fronick C."/>
            <person name="Harrison M."/>
            <person name="Strong C."/>
            <person name="Farmer C."/>
            <person name="Delahaunty K."/>
            <person name="Markovic C."/>
            <person name="Hall O."/>
            <person name="Minx P."/>
            <person name="Tomlinson C."/>
            <person name="Mitreva M."/>
            <person name="Hou S."/>
            <person name="Chen J."/>
            <person name="Wollam A."/>
            <person name="Pepin K.H."/>
            <person name="Johnson M."/>
            <person name="Bhonagiri V."/>
            <person name="Zhang X."/>
            <person name="Suruliraj S."/>
            <person name="Warren W."/>
            <person name="Chinwalla A."/>
            <person name="Mardis E.R."/>
            <person name="Wilson R.K."/>
        </authorList>
    </citation>
    <scope>NUCLEOTIDE SEQUENCE [LARGE SCALE GENOMIC DNA]</scope>
    <source>
        <strain evidence="6 7">F0399</strain>
    </source>
</reference>
<gene>
    <name evidence="6" type="ORF">HMPREF9555_00769</name>
</gene>
<dbReference type="EMBL" id="AECV01000013">
    <property type="protein sequence ID" value="EFW30017.1"/>
    <property type="molecule type" value="Genomic_DNA"/>
</dbReference>
<organism evidence="6 7">
    <name type="scientific">Selenomonas artemidis F0399</name>
    <dbReference type="NCBI Taxonomy" id="749551"/>
    <lineage>
        <taxon>Bacteria</taxon>
        <taxon>Bacillati</taxon>
        <taxon>Bacillota</taxon>
        <taxon>Negativicutes</taxon>
        <taxon>Selenomonadales</taxon>
        <taxon>Selenomonadaceae</taxon>
        <taxon>Selenomonas</taxon>
    </lineage>
</organism>